<protein>
    <submittedName>
        <fullName evidence="1">Uncharacterized protein</fullName>
    </submittedName>
</protein>
<organism evidence="1 2">
    <name type="scientific">Streptomyces edwardsiae</name>
    <dbReference type="NCBI Taxonomy" id="3075527"/>
    <lineage>
        <taxon>Bacteria</taxon>
        <taxon>Bacillati</taxon>
        <taxon>Actinomycetota</taxon>
        <taxon>Actinomycetes</taxon>
        <taxon>Kitasatosporales</taxon>
        <taxon>Streptomycetaceae</taxon>
        <taxon>Streptomyces</taxon>
    </lineage>
</organism>
<name>A0ABU2QDP3_9ACTN</name>
<proteinExistence type="predicted"/>
<dbReference type="EMBL" id="JAVRFB010000007">
    <property type="protein sequence ID" value="MDT0402550.1"/>
    <property type="molecule type" value="Genomic_DNA"/>
</dbReference>
<accession>A0ABU2QDP3</accession>
<evidence type="ECO:0000313" key="2">
    <source>
        <dbReference type="Proteomes" id="UP001180503"/>
    </source>
</evidence>
<gene>
    <name evidence="1" type="ORF">RM528_11855</name>
</gene>
<reference evidence="2" key="1">
    <citation type="submission" date="2023-07" db="EMBL/GenBank/DDBJ databases">
        <title>30 novel species of actinomycetes from the DSMZ collection.</title>
        <authorList>
            <person name="Nouioui I."/>
        </authorList>
    </citation>
    <scope>NUCLEOTIDE SEQUENCE [LARGE SCALE GENOMIC DNA]</scope>
    <source>
        <strain evidence="2">DSM 41635</strain>
    </source>
</reference>
<comment type="caution">
    <text evidence="1">The sequence shown here is derived from an EMBL/GenBank/DDBJ whole genome shotgun (WGS) entry which is preliminary data.</text>
</comment>
<dbReference type="RefSeq" id="WP_311709937.1">
    <property type="nucleotide sequence ID" value="NZ_JAVRFB010000007.1"/>
</dbReference>
<evidence type="ECO:0000313" key="1">
    <source>
        <dbReference type="EMBL" id="MDT0402550.1"/>
    </source>
</evidence>
<dbReference type="Proteomes" id="UP001180503">
    <property type="component" value="Unassembled WGS sequence"/>
</dbReference>
<sequence>MADRYAFTDRVRTINRYKTLAEMEEGCDRVRKASWWGRVARFDESTQPPFYDVEIAGIAKLFNTTQEQVRAMITEEWFGVAPAKASSRVKRMAPQIDSLRENDFALVESILNRLAPQQSTEGWEPRSAP</sequence>